<reference evidence="1 2" key="1">
    <citation type="submission" date="2018-11" db="EMBL/GenBank/DDBJ databases">
        <title>Rufibacter latericius sp. nov., isolated from water in Baiyang Lake.</title>
        <authorList>
            <person name="Yang Y."/>
        </authorList>
    </citation>
    <scope>NUCLEOTIDE SEQUENCE [LARGE SCALE GENOMIC DNA]</scope>
    <source>
        <strain evidence="1 2">MCC P1</strain>
    </source>
</reference>
<evidence type="ECO:0000313" key="2">
    <source>
        <dbReference type="Proteomes" id="UP000271010"/>
    </source>
</evidence>
<protein>
    <submittedName>
        <fullName evidence="1">Cupin domain-containing protein</fullName>
    </submittedName>
</protein>
<dbReference type="OrthoDB" id="8418771at2"/>
<dbReference type="Gene3D" id="2.60.120.10">
    <property type="entry name" value="Jelly Rolls"/>
    <property type="match status" value="1"/>
</dbReference>
<dbReference type="PANTHER" id="PTHR37694">
    <property type="entry name" value="SLR8022 PROTEIN"/>
    <property type="match status" value="1"/>
</dbReference>
<keyword evidence="2" id="KW-1185">Reference proteome</keyword>
<proteinExistence type="predicted"/>
<organism evidence="1 2">
    <name type="scientific">Rufibacter immobilis</name>
    <dbReference type="NCBI Taxonomy" id="1348778"/>
    <lineage>
        <taxon>Bacteria</taxon>
        <taxon>Pseudomonadati</taxon>
        <taxon>Bacteroidota</taxon>
        <taxon>Cytophagia</taxon>
        <taxon>Cytophagales</taxon>
        <taxon>Hymenobacteraceae</taxon>
        <taxon>Rufibacter</taxon>
    </lineage>
</organism>
<dbReference type="CDD" id="cd02230">
    <property type="entry name" value="cupin_HP0902-like"/>
    <property type="match status" value="1"/>
</dbReference>
<comment type="caution">
    <text evidence="1">The sequence shown here is derived from an EMBL/GenBank/DDBJ whole genome shotgun (WGS) entry which is preliminary data.</text>
</comment>
<dbReference type="InterPro" id="IPR011051">
    <property type="entry name" value="RmlC_Cupin_sf"/>
</dbReference>
<dbReference type="PANTHER" id="PTHR37694:SF1">
    <property type="entry name" value="SLR8022 PROTEIN"/>
    <property type="match status" value="1"/>
</dbReference>
<evidence type="ECO:0000313" key="1">
    <source>
        <dbReference type="EMBL" id="RNI28417.1"/>
    </source>
</evidence>
<accession>A0A3M9MT86</accession>
<sequence>MLTVSEILHKLKTEGYTVDFNLQDNCLVCHGNSLELHPDEFAVDAVYRFEGASDPDDEAVVYAISSSKHQVKGTLVNAYGIYSDNLIADLVKALKEPAGSEAKEPASAPHTANERVLDAPMLTMDLAALINQIKQEQAWASTDRTSHTIYKTDGMRMMLMGLHTGAELKKHTTPSIISVQVLEGNIEFSTENETVHLSKDQLLTLHAGLPHRVVALEESFFLLTMALTTAGKS</sequence>
<dbReference type="InterPro" id="IPR014710">
    <property type="entry name" value="RmlC-like_jellyroll"/>
</dbReference>
<gene>
    <name evidence="1" type="ORF">EFA69_16540</name>
</gene>
<dbReference type="Proteomes" id="UP000271010">
    <property type="component" value="Unassembled WGS sequence"/>
</dbReference>
<dbReference type="SUPFAM" id="SSF51182">
    <property type="entry name" value="RmlC-like cupins"/>
    <property type="match status" value="1"/>
</dbReference>
<dbReference type="AlphaFoldDB" id="A0A3M9MT86"/>
<dbReference type="EMBL" id="RJJE01000017">
    <property type="protein sequence ID" value="RNI28417.1"/>
    <property type="molecule type" value="Genomic_DNA"/>
</dbReference>
<name>A0A3M9MT86_9BACT</name>